<dbReference type="EMBL" id="JARHTQ010000037">
    <property type="protein sequence ID" value="MDF2260601.1"/>
    <property type="molecule type" value="Genomic_DNA"/>
</dbReference>
<dbReference type="GO" id="GO:0016787">
    <property type="term" value="F:hydrolase activity"/>
    <property type="evidence" value="ECO:0007669"/>
    <property type="project" value="UniProtKB-KW"/>
</dbReference>
<proteinExistence type="predicted"/>
<organism evidence="1 2">
    <name type="scientific">Streptantibioticus ferralitis</name>
    <dbReference type="NCBI Taxonomy" id="236510"/>
    <lineage>
        <taxon>Bacteria</taxon>
        <taxon>Bacillati</taxon>
        <taxon>Actinomycetota</taxon>
        <taxon>Actinomycetes</taxon>
        <taxon>Kitasatosporales</taxon>
        <taxon>Streptomycetaceae</taxon>
        <taxon>Streptantibioticus</taxon>
    </lineage>
</organism>
<evidence type="ECO:0000313" key="1">
    <source>
        <dbReference type="EMBL" id="MDF2260601.1"/>
    </source>
</evidence>
<dbReference type="InterPro" id="IPR012334">
    <property type="entry name" value="Pectin_lyas_fold"/>
</dbReference>
<keyword evidence="1" id="KW-0378">Hydrolase</keyword>
<reference evidence="1 2" key="1">
    <citation type="submission" date="2023-03" db="EMBL/GenBank/DDBJ databases">
        <title>Draft genome sequence of type strain Streptomyces ferralitis JCM 14344.</title>
        <authorList>
            <person name="Klaysubun C."/>
            <person name="Duangmal K."/>
        </authorList>
    </citation>
    <scope>NUCLEOTIDE SEQUENCE [LARGE SCALE GENOMIC DNA]</scope>
    <source>
        <strain evidence="1 2">JCM 14344</strain>
    </source>
</reference>
<dbReference type="InterPro" id="IPR006311">
    <property type="entry name" value="TAT_signal"/>
</dbReference>
<accession>A0ABT5Z9T9</accession>
<keyword evidence="2" id="KW-1185">Reference proteome</keyword>
<protein>
    <submittedName>
        <fullName evidence="1">Glycosyl hydrolase family 28-related protein</fullName>
    </submittedName>
</protein>
<name>A0ABT5Z9T9_9ACTN</name>
<comment type="caution">
    <text evidence="1">The sequence shown here is derived from an EMBL/GenBank/DDBJ whole genome shotgun (WGS) entry which is preliminary data.</text>
</comment>
<dbReference type="Gene3D" id="2.160.20.10">
    <property type="entry name" value="Single-stranded right-handed beta-helix, Pectin lyase-like"/>
    <property type="match status" value="1"/>
</dbReference>
<dbReference type="RefSeq" id="WP_275821372.1">
    <property type="nucleotide sequence ID" value="NZ_BAAANM010000009.1"/>
</dbReference>
<sequence>MTEPHRSDPRRRRYAVLGAAAALAVAGGLTTTYWQAAASPHTSAAANPKATADWVTFRGGKLSYRTDAQGNRVPDFSSVGYHGGDRTIPNRPVAATLAPTPSGDDTARIQAAIERAGDTSGGGAVLLKPGTYRIGGTVRVDRSGVVLRGSGAGPQGTVLTGTGKPHTLVTVGGSGQITQNGSAYPVADGYVPVGAGTVHVSGAASHFSAGDRIVVQRPIEQNWIHAIGMDHIPPRPGGQPSTQWKPSSGHEFERTVAGVRGDTITLDVPLPQALEKQYTHASVWKYTFDGRISEAGVENLSGNGKSFESDPSWHGGGYFSSALVSLDAAENSWVRAVTANRFGSAFSFGTGALHDTMLDTRSLDASVPQDIHAQPVAYTVSGQQTLIENCAVTGSNQHAWATQARIPGPNVITNCTAANTGSRLLDAGPHQRWATGTLYDRITMDSTGTLALHDRQWMGSGQGWAGANDVAWNCSVGKYEVENPPTAHNWAIGCTGTQAPPAGGHRPGEFQSSGTHVLPESLYQEQLRERHGG</sequence>
<gene>
    <name evidence="1" type="ORF">P2L57_34305</name>
</gene>
<evidence type="ECO:0000313" key="2">
    <source>
        <dbReference type="Proteomes" id="UP001220022"/>
    </source>
</evidence>
<dbReference type="SUPFAM" id="SSF51126">
    <property type="entry name" value="Pectin lyase-like"/>
    <property type="match status" value="2"/>
</dbReference>
<dbReference type="InterPro" id="IPR011050">
    <property type="entry name" value="Pectin_lyase_fold/virulence"/>
</dbReference>
<dbReference type="Proteomes" id="UP001220022">
    <property type="component" value="Unassembled WGS sequence"/>
</dbReference>
<dbReference type="PROSITE" id="PS51318">
    <property type="entry name" value="TAT"/>
    <property type="match status" value="1"/>
</dbReference>